<dbReference type="Pfam" id="PF15644">
    <property type="entry name" value="Gln_amidase"/>
    <property type="match status" value="1"/>
</dbReference>
<organism evidence="3 4">
    <name type="scientific">Gimesia chilikensis</name>
    <dbReference type="NCBI Taxonomy" id="2605989"/>
    <lineage>
        <taxon>Bacteria</taxon>
        <taxon>Pseudomonadati</taxon>
        <taxon>Planctomycetota</taxon>
        <taxon>Planctomycetia</taxon>
        <taxon>Planctomycetales</taxon>
        <taxon>Planctomycetaceae</taxon>
        <taxon>Gimesia</taxon>
    </lineage>
</organism>
<gene>
    <name evidence="3" type="ORF">HG66A1_42060</name>
</gene>
<dbReference type="InterPro" id="IPR028908">
    <property type="entry name" value="Tox-PL_dom"/>
</dbReference>
<dbReference type="AlphaFoldDB" id="A0A517PSP7"/>
<evidence type="ECO:0000313" key="4">
    <source>
        <dbReference type="Proteomes" id="UP000320421"/>
    </source>
</evidence>
<accession>A0A517PSP7</accession>
<evidence type="ECO:0000313" key="3">
    <source>
        <dbReference type="EMBL" id="QDT22398.1"/>
    </source>
</evidence>
<protein>
    <recommendedName>
        <fullName evidence="2">Tox-PL domain-containing protein</fullName>
    </recommendedName>
</protein>
<evidence type="ECO:0000256" key="1">
    <source>
        <dbReference type="SAM" id="MobiDB-lite"/>
    </source>
</evidence>
<keyword evidence="4" id="KW-1185">Reference proteome</keyword>
<sequence length="294" mass="31730">MRGFIRLWDTKAPKCLNKQYNLNPAPTISGELHSNRAGYCVNISLIGLRVNLDYGNKVRGWGEEEWDTFFENKGTIVDAGDFLPDNVTNAGQLKTLCYEDATSEQMLPAGEAFCLAGEMIVAVQPGPSGPGKIPSKLPGTRKCPTPVGSGAAGSRKFHSHGHGHSLREINVVGGNKNCGSCAIATDLSLGGKAASAINIRNVRKIRWQDFPKFTGRNWYGAKPGRIGQVLSINQIKRLVQKPGARGIVGGLRVGKTGHYFNVVNQNGTIRFIDGQTGKAANLNGYIGFLFMSTR</sequence>
<name>A0A517PSP7_9PLAN</name>
<feature type="domain" description="Tox-PL" evidence="2">
    <location>
        <begin position="177"/>
        <end position="278"/>
    </location>
</feature>
<feature type="region of interest" description="Disordered" evidence="1">
    <location>
        <begin position="133"/>
        <end position="159"/>
    </location>
</feature>
<reference evidence="3 4" key="1">
    <citation type="submission" date="2019-02" db="EMBL/GenBank/DDBJ databases">
        <title>Deep-cultivation of Planctomycetes and their phenomic and genomic characterization uncovers novel biology.</title>
        <authorList>
            <person name="Wiegand S."/>
            <person name="Jogler M."/>
            <person name="Boedeker C."/>
            <person name="Pinto D."/>
            <person name="Vollmers J."/>
            <person name="Rivas-Marin E."/>
            <person name="Kohn T."/>
            <person name="Peeters S.H."/>
            <person name="Heuer A."/>
            <person name="Rast P."/>
            <person name="Oberbeckmann S."/>
            <person name="Bunk B."/>
            <person name="Jeske O."/>
            <person name="Meyerdierks A."/>
            <person name="Storesund J.E."/>
            <person name="Kallscheuer N."/>
            <person name="Luecker S."/>
            <person name="Lage O.M."/>
            <person name="Pohl T."/>
            <person name="Merkel B.J."/>
            <person name="Hornburger P."/>
            <person name="Mueller R.-W."/>
            <person name="Bruemmer F."/>
            <person name="Labrenz M."/>
            <person name="Spormann A.M."/>
            <person name="Op den Camp H."/>
            <person name="Overmann J."/>
            <person name="Amann R."/>
            <person name="Jetten M.S.M."/>
            <person name="Mascher T."/>
            <person name="Medema M.H."/>
            <person name="Devos D.P."/>
            <person name="Kaster A.-K."/>
            <person name="Ovreas L."/>
            <person name="Rohde M."/>
            <person name="Galperin M.Y."/>
            <person name="Jogler C."/>
        </authorList>
    </citation>
    <scope>NUCLEOTIDE SEQUENCE [LARGE SCALE GENOMIC DNA]</scope>
    <source>
        <strain evidence="3 4">HG66A1</strain>
    </source>
</reference>
<dbReference type="Proteomes" id="UP000320421">
    <property type="component" value="Chromosome"/>
</dbReference>
<evidence type="ECO:0000259" key="2">
    <source>
        <dbReference type="Pfam" id="PF15644"/>
    </source>
</evidence>
<proteinExistence type="predicted"/>
<dbReference type="EMBL" id="CP036266">
    <property type="protein sequence ID" value="QDT22398.1"/>
    <property type="molecule type" value="Genomic_DNA"/>
</dbReference>